<name>D3BME9_HETP5</name>
<evidence type="ECO:0000313" key="2">
    <source>
        <dbReference type="Proteomes" id="UP000001396"/>
    </source>
</evidence>
<reference evidence="1 2" key="1">
    <citation type="journal article" date="2011" name="Genome Res.">
        <title>Phylogeny-wide analysis of social amoeba genomes highlights ancient origins for complex intercellular communication.</title>
        <authorList>
            <person name="Heidel A.J."/>
            <person name="Lawal H.M."/>
            <person name="Felder M."/>
            <person name="Schilde C."/>
            <person name="Helps N.R."/>
            <person name="Tunggal B."/>
            <person name="Rivero F."/>
            <person name="John U."/>
            <person name="Schleicher M."/>
            <person name="Eichinger L."/>
            <person name="Platzer M."/>
            <person name="Noegel A.A."/>
            <person name="Schaap P."/>
            <person name="Gloeckner G."/>
        </authorList>
    </citation>
    <scope>NUCLEOTIDE SEQUENCE [LARGE SCALE GENOMIC DNA]</scope>
    <source>
        <strain evidence="2">ATCC 26659 / Pp 5 / PN500</strain>
    </source>
</reference>
<proteinExistence type="predicted"/>
<dbReference type="InParanoid" id="D3BME9"/>
<dbReference type="RefSeq" id="XP_020429290.1">
    <property type="nucleotide sequence ID" value="XM_020583103.1"/>
</dbReference>
<dbReference type="EMBL" id="ADBJ01000043">
    <property type="protein sequence ID" value="EFA77161.1"/>
    <property type="molecule type" value="Genomic_DNA"/>
</dbReference>
<dbReference type="AlphaFoldDB" id="D3BME9"/>
<accession>D3BME9</accession>
<evidence type="ECO:0000313" key="1">
    <source>
        <dbReference type="EMBL" id="EFA77161.1"/>
    </source>
</evidence>
<protein>
    <submittedName>
        <fullName evidence="1">Uncharacterized protein</fullName>
    </submittedName>
</protein>
<dbReference type="GeneID" id="31367836"/>
<gene>
    <name evidence="1" type="ORF">PPL_12369</name>
</gene>
<sequence length="85" mass="10127">MILGVLVDQSTKRHQPLYDDYLNVLFFRLSFLANKKLWLSKYKGVIRQILELVHCNNDLKLITIRESLKKYDKLGVKVRIFFINT</sequence>
<comment type="caution">
    <text evidence="1">The sequence shown here is derived from an EMBL/GenBank/DDBJ whole genome shotgun (WGS) entry which is preliminary data.</text>
</comment>
<dbReference type="Proteomes" id="UP000001396">
    <property type="component" value="Unassembled WGS sequence"/>
</dbReference>
<organism evidence="1 2">
    <name type="scientific">Heterostelium pallidum (strain ATCC 26659 / Pp 5 / PN500)</name>
    <name type="common">Cellular slime mold</name>
    <name type="synonym">Polysphondylium pallidum</name>
    <dbReference type="NCBI Taxonomy" id="670386"/>
    <lineage>
        <taxon>Eukaryota</taxon>
        <taxon>Amoebozoa</taxon>
        <taxon>Evosea</taxon>
        <taxon>Eumycetozoa</taxon>
        <taxon>Dictyostelia</taxon>
        <taxon>Acytosteliales</taxon>
        <taxon>Acytosteliaceae</taxon>
        <taxon>Heterostelium</taxon>
    </lineage>
</organism>
<keyword evidence="2" id="KW-1185">Reference proteome</keyword>